<dbReference type="PANTHER" id="PTHR36102">
    <property type="entry name" value="CHROMOSOME 10, WHOLE GENOME SHOTGUN SEQUENCE"/>
    <property type="match status" value="1"/>
</dbReference>
<protein>
    <recommendedName>
        <fullName evidence="1">Subtelomeric hrmA-associated cluster protein AFUB-079030/YDR124W-like helical bundle domain-containing protein</fullName>
    </recommendedName>
</protein>
<reference evidence="2" key="1">
    <citation type="submission" date="2022-12" db="EMBL/GenBank/DDBJ databases">
        <authorList>
            <person name="Petersen C."/>
        </authorList>
    </citation>
    <scope>NUCLEOTIDE SEQUENCE</scope>
    <source>
        <strain evidence="2">IBT 16125</strain>
    </source>
</reference>
<dbReference type="InterPro" id="IPR021264">
    <property type="entry name" value="AFUB_079030/YDR124W-like"/>
</dbReference>
<name>A0AAD6CGL6_9EURO</name>
<evidence type="ECO:0000313" key="3">
    <source>
        <dbReference type="Proteomes" id="UP001213681"/>
    </source>
</evidence>
<dbReference type="GeneID" id="81594235"/>
<dbReference type="EMBL" id="JAPVEA010000001">
    <property type="protein sequence ID" value="KAJ5464912.1"/>
    <property type="molecule type" value="Genomic_DNA"/>
</dbReference>
<comment type="caution">
    <text evidence="2">The sequence shown here is derived from an EMBL/GenBank/DDBJ whole genome shotgun (WGS) entry which is preliminary data.</text>
</comment>
<dbReference type="AlphaFoldDB" id="A0AAD6CGL6"/>
<feature type="domain" description="Subtelomeric hrmA-associated cluster protein AFUB-079030/YDR124W-like helical bundle" evidence="1">
    <location>
        <begin position="166"/>
        <end position="299"/>
    </location>
</feature>
<organism evidence="2 3">
    <name type="scientific">Penicillium daleae</name>
    <dbReference type="NCBI Taxonomy" id="63821"/>
    <lineage>
        <taxon>Eukaryota</taxon>
        <taxon>Fungi</taxon>
        <taxon>Dikarya</taxon>
        <taxon>Ascomycota</taxon>
        <taxon>Pezizomycotina</taxon>
        <taxon>Eurotiomycetes</taxon>
        <taxon>Eurotiomycetidae</taxon>
        <taxon>Eurotiales</taxon>
        <taxon>Aspergillaceae</taxon>
        <taxon>Penicillium</taxon>
    </lineage>
</organism>
<evidence type="ECO:0000313" key="2">
    <source>
        <dbReference type="EMBL" id="KAJ5464912.1"/>
    </source>
</evidence>
<dbReference type="Pfam" id="PF11001">
    <property type="entry name" value="AFUB_07903_YDR124W_hel"/>
    <property type="match status" value="1"/>
</dbReference>
<gene>
    <name evidence="2" type="ORF">N7458_000598</name>
</gene>
<accession>A0AAD6CGL6</accession>
<evidence type="ECO:0000259" key="1">
    <source>
        <dbReference type="Pfam" id="PF11001"/>
    </source>
</evidence>
<sequence length="502" mass="56667">MRMQNEQDKLDYPHFALIYIDWAGNLRHEASKSIANSRETILSLGVTDAFLRAVVWSNEAVVSHSLAKQGTITLASTRMPPSGQIRINPHLNRAPNTAEVLRAEGYHSVPVPPVNLIQPAVWPQHQAAQQEIRHRWSRQVTKQQPRPKAWSQKLNMNSQQKTLISIRDKYFLRQYYEKAFQNLQQINCRVLAKAYVKLVEPRKQVHYPYNGRKIVAGRTQQLEPDGTKPPWWPSGVNHREPDHLLKAERIRLLVHILCQLQTSHGITARRLKEADQSIRRQISPANRLEILDEIYQVREEEEKFLEGTNDVNTMVSIVAANLPVALETPVSQGGGSRKRTTIEEISGHKQIQPTENTAIRPIRGINAPQPAFTTCNLPPNLSPGNPWPPSHNQNSYLSQGFPIHPVIDSGASSWMSEQVIRRKRQCVETEPPTTTSLNTTGCNSPILVSSHLFMPEPNEKLQNFQNQGIPTAPQPVTELYGEPTDPSCAFPSYFDASSLCSP</sequence>
<dbReference type="PANTHER" id="PTHR36102:SF1">
    <property type="entry name" value="YDR124W-LIKE HELICAL BUNDLE DOMAIN-CONTAINING PROTEIN"/>
    <property type="match status" value="1"/>
</dbReference>
<dbReference type="Proteomes" id="UP001213681">
    <property type="component" value="Unassembled WGS sequence"/>
</dbReference>
<keyword evidence="3" id="KW-1185">Reference proteome</keyword>
<reference evidence="2" key="2">
    <citation type="journal article" date="2023" name="IMA Fungus">
        <title>Comparative genomic study of the Penicillium genus elucidates a diverse pangenome and 15 lateral gene transfer events.</title>
        <authorList>
            <person name="Petersen C."/>
            <person name="Sorensen T."/>
            <person name="Nielsen M.R."/>
            <person name="Sondergaard T.E."/>
            <person name="Sorensen J.L."/>
            <person name="Fitzpatrick D.A."/>
            <person name="Frisvad J.C."/>
            <person name="Nielsen K.L."/>
        </authorList>
    </citation>
    <scope>NUCLEOTIDE SEQUENCE</scope>
    <source>
        <strain evidence="2">IBT 16125</strain>
    </source>
</reference>
<proteinExistence type="predicted"/>
<dbReference type="InterPro" id="IPR047092">
    <property type="entry name" value="AFUB_07903/YDR124W-like_hel"/>
</dbReference>
<dbReference type="RefSeq" id="XP_056771759.1">
    <property type="nucleotide sequence ID" value="XM_056903992.1"/>
</dbReference>